<proteinExistence type="predicted"/>
<evidence type="ECO:0000256" key="2">
    <source>
        <dbReference type="ARBA" id="ARBA00023315"/>
    </source>
</evidence>
<keyword evidence="2" id="KW-0012">Acyltransferase</keyword>
<reference evidence="4 5" key="1">
    <citation type="journal article" date="2010" name="Stand. Genomic Sci.">
        <title>Complete genome sequence of Cellulomonas flavigena type strain (134).</title>
        <authorList>
            <person name="Abt B."/>
            <person name="Foster B."/>
            <person name="Lapidus A."/>
            <person name="Clum A."/>
            <person name="Sun H."/>
            <person name="Pukall R."/>
            <person name="Lucas S."/>
            <person name="Glavina Del Rio T."/>
            <person name="Nolan M."/>
            <person name="Tice H."/>
            <person name="Cheng J.F."/>
            <person name="Pitluck S."/>
            <person name="Liolios K."/>
            <person name="Ivanova N."/>
            <person name="Mavromatis K."/>
            <person name="Ovchinnikova G."/>
            <person name="Pati A."/>
            <person name="Goodwin L."/>
            <person name="Chen A."/>
            <person name="Palaniappan K."/>
            <person name="Land M."/>
            <person name="Hauser L."/>
            <person name="Chang Y.J."/>
            <person name="Jeffries C.D."/>
            <person name="Rohde M."/>
            <person name="Goker M."/>
            <person name="Woyke T."/>
            <person name="Bristow J."/>
            <person name="Eisen J.A."/>
            <person name="Markowitz V."/>
            <person name="Hugenholtz P."/>
            <person name="Kyrpides N.C."/>
            <person name="Klenk H.P."/>
        </authorList>
    </citation>
    <scope>NUCLEOTIDE SEQUENCE [LARGE SCALE GENOMIC DNA]</scope>
    <source>
        <strain evidence="5">ATCC 482 / DSM 20109 / BCRC 11376 / JCM 18109 / NBRC 3775 / NCIMB 8073 / NRS 134</strain>
    </source>
</reference>
<evidence type="ECO:0000256" key="1">
    <source>
        <dbReference type="ARBA" id="ARBA00022679"/>
    </source>
</evidence>
<keyword evidence="1 4" id="KW-0808">Transferase</keyword>
<dbReference type="PANTHER" id="PTHR43877">
    <property type="entry name" value="AMINOALKYLPHOSPHONATE N-ACETYLTRANSFERASE-RELATED-RELATED"/>
    <property type="match status" value="1"/>
</dbReference>
<dbReference type="STRING" id="446466.Cfla_3612"/>
<dbReference type="OrthoDB" id="3429276at2"/>
<dbReference type="InterPro" id="IPR000182">
    <property type="entry name" value="GNAT_dom"/>
</dbReference>
<gene>
    <name evidence="4" type="ordered locus">Cfla_3612</name>
</gene>
<dbReference type="PROSITE" id="PS51186">
    <property type="entry name" value="GNAT"/>
    <property type="match status" value="1"/>
</dbReference>
<dbReference type="Gene3D" id="3.40.630.30">
    <property type="match status" value="1"/>
</dbReference>
<keyword evidence="5" id="KW-1185">Reference proteome</keyword>
<dbReference type="Proteomes" id="UP000000849">
    <property type="component" value="Chromosome"/>
</dbReference>
<dbReference type="KEGG" id="cfl:Cfla_3612"/>
<dbReference type="SUPFAM" id="SSF55729">
    <property type="entry name" value="Acyl-CoA N-acyltransferases (Nat)"/>
    <property type="match status" value="1"/>
</dbReference>
<organism evidence="4 5">
    <name type="scientific">Cellulomonas flavigena (strain ATCC 482 / DSM 20109 / BCRC 11376 / JCM 18109 / NBRC 3775 / NCIMB 8073 / NRS 134)</name>
    <dbReference type="NCBI Taxonomy" id="446466"/>
    <lineage>
        <taxon>Bacteria</taxon>
        <taxon>Bacillati</taxon>
        <taxon>Actinomycetota</taxon>
        <taxon>Actinomycetes</taxon>
        <taxon>Micrococcales</taxon>
        <taxon>Cellulomonadaceae</taxon>
        <taxon>Cellulomonas</taxon>
    </lineage>
</organism>
<sequence>MLGWFTCGVGVEPCGDADVAALAAFLSSVDLTSSGLDAPSVRLWISRDESGAIVGSTGYEISRDGRHVLIRSVAVSPTDRSRGRGSALASFALERAVEEGATRAWLFSRRSGPFWQGLGFESADRDELVEALAHTHQVRLFRQTGQLGREVAWSRPLLAS</sequence>
<dbReference type="CDD" id="cd04301">
    <property type="entry name" value="NAT_SF"/>
    <property type="match status" value="1"/>
</dbReference>
<name>D5UDM7_CELFN</name>
<dbReference type="InterPro" id="IPR050832">
    <property type="entry name" value="Bact_Acetyltransf"/>
</dbReference>
<dbReference type="GO" id="GO:0016747">
    <property type="term" value="F:acyltransferase activity, transferring groups other than amino-acyl groups"/>
    <property type="evidence" value="ECO:0007669"/>
    <property type="project" value="InterPro"/>
</dbReference>
<evidence type="ECO:0000259" key="3">
    <source>
        <dbReference type="PROSITE" id="PS51186"/>
    </source>
</evidence>
<evidence type="ECO:0000313" key="5">
    <source>
        <dbReference type="Proteomes" id="UP000000849"/>
    </source>
</evidence>
<dbReference type="eggNOG" id="COG1246">
    <property type="taxonomic scope" value="Bacteria"/>
</dbReference>
<dbReference type="AlphaFoldDB" id="D5UDM7"/>
<dbReference type="EMBL" id="CP001964">
    <property type="protein sequence ID" value="ADG76483.1"/>
    <property type="molecule type" value="Genomic_DNA"/>
</dbReference>
<dbReference type="RefSeq" id="WP_013118811.1">
    <property type="nucleotide sequence ID" value="NC_014151.1"/>
</dbReference>
<dbReference type="Pfam" id="PF00583">
    <property type="entry name" value="Acetyltransf_1"/>
    <property type="match status" value="1"/>
</dbReference>
<dbReference type="HOGENOM" id="CLU_120387_1_1_11"/>
<protein>
    <submittedName>
        <fullName evidence="4">GCN5-related N-acetyltransferase</fullName>
    </submittedName>
</protein>
<dbReference type="InterPro" id="IPR016181">
    <property type="entry name" value="Acyl_CoA_acyltransferase"/>
</dbReference>
<feature type="domain" description="N-acetyltransferase" evidence="3">
    <location>
        <begin position="9"/>
        <end position="139"/>
    </location>
</feature>
<accession>D5UDM7</accession>
<evidence type="ECO:0000313" key="4">
    <source>
        <dbReference type="EMBL" id="ADG76483.1"/>
    </source>
</evidence>